<proteinExistence type="predicted"/>
<dbReference type="EMBL" id="BGZK01000297">
    <property type="protein sequence ID" value="GBP34998.1"/>
    <property type="molecule type" value="Genomic_DNA"/>
</dbReference>
<dbReference type="Proteomes" id="UP000299102">
    <property type="component" value="Unassembled WGS sequence"/>
</dbReference>
<reference evidence="1 2" key="1">
    <citation type="journal article" date="2019" name="Commun. Biol.">
        <title>The bagworm genome reveals a unique fibroin gene that provides high tensile strength.</title>
        <authorList>
            <person name="Kono N."/>
            <person name="Nakamura H."/>
            <person name="Ohtoshi R."/>
            <person name="Tomita M."/>
            <person name="Numata K."/>
            <person name="Arakawa K."/>
        </authorList>
    </citation>
    <scope>NUCLEOTIDE SEQUENCE [LARGE SCALE GENOMIC DNA]</scope>
</reference>
<sequence length="184" mass="20516">MLVRTGTGATDEFVCPKPRKRRWTLLSNCSFEPHSVVSGSACVRVCGVPRSVSRAAAVKPRASVPATSSGYPAVCTPSPHTVSAPRERSRSFRTPDTDRYFSYFASFYALRESQTHPVRPGARTVHNGFCPPCPSHGQKYKKKAKRSEERQEWYSSGFGDFTQNHQIQHRDNVRLADALVSTQI</sequence>
<gene>
    <name evidence="1" type="ORF">EVAR_28463_1</name>
</gene>
<evidence type="ECO:0000313" key="2">
    <source>
        <dbReference type="Proteomes" id="UP000299102"/>
    </source>
</evidence>
<keyword evidence="2" id="KW-1185">Reference proteome</keyword>
<accession>A0A4C1V7Z6</accession>
<organism evidence="1 2">
    <name type="scientific">Eumeta variegata</name>
    <name type="common">Bagworm moth</name>
    <name type="synonym">Eumeta japonica</name>
    <dbReference type="NCBI Taxonomy" id="151549"/>
    <lineage>
        <taxon>Eukaryota</taxon>
        <taxon>Metazoa</taxon>
        <taxon>Ecdysozoa</taxon>
        <taxon>Arthropoda</taxon>
        <taxon>Hexapoda</taxon>
        <taxon>Insecta</taxon>
        <taxon>Pterygota</taxon>
        <taxon>Neoptera</taxon>
        <taxon>Endopterygota</taxon>
        <taxon>Lepidoptera</taxon>
        <taxon>Glossata</taxon>
        <taxon>Ditrysia</taxon>
        <taxon>Tineoidea</taxon>
        <taxon>Psychidae</taxon>
        <taxon>Oiketicinae</taxon>
        <taxon>Eumeta</taxon>
    </lineage>
</organism>
<comment type="caution">
    <text evidence="1">The sequence shown here is derived from an EMBL/GenBank/DDBJ whole genome shotgun (WGS) entry which is preliminary data.</text>
</comment>
<evidence type="ECO:0000313" key="1">
    <source>
        <dbReference type="EMBL" id="GBP34998.1"/>
    </source>
</evidence>
<name>A0A4C1V7Z6_EUMVA</name>
<protein>
    <submittedName>
        <fullName evidence="1">Uncharacterized protein</fullName>
    </submittedName>
</protein>
<dbReference type="AlphaFoldDB" id="A0A4C1V7Z6"/>
<dbReference type="OrthoDB" id="162894at2759"/>